<evidence type="ECO:0000313" key="1">
    <source>
        <dbReference type="EMBL" id="AIY15850.1"/>
    </source>
</evidence>
<dbReference type="GeneID" id="96607758"/>
<sequence length="89" mass="9293">MTEQIEPGNPADATASPTVALIDQRLAELDGGPESIGIQEGHIAQAKADLADLELRLAGCLAEKAQLEADRARLVPAVPEPPTEPEETA</sequence>
<protein>
    <submittedName>
        <fullName evidence="1">Uncharacterized protein</fullName>
    </submittedName>
</protein>
<keyword evidence="2" id="KW-1185">Reference proteome</keyword>
<dbReference type="KEGG" id="psim:KR76_02005"/>
<dbReference type="EMBL" id="CP009896">
    <property type="protein sequence ID" value="AIY15850.1"/>
    <property type="molecule type" value="Genomic_DNA"/>
</dbReference>
<evidence type="ECO:0000313" key="2">
    <source>
        <dbReference type="Proteomes" id="UP000030300"/>
    </source>
</evidence>
<dbReference type="Proteomes" id="UP000030300">
    <property type="component" value="Chromosome"/>
</dbReference>
<dbReference type="AlphaFoldDB" id="A0A0A1DKE9"/>
<accession>A0A0A1DKE9</accession>
<dbReference type="RefSeq" id="WP_038676265.1">
    <property type="nucleotide sequence ID" value="NZ_BJMC01000025.1"/>
</dbReference>
<dbReference type="HOGENOM" id="CLU_2509360_0_0_11"/>
<reference evidence="1 2" key="1">
    <citation type="journal article" date="2015" name="Genome Announc.">
        <title>Complete Genome Sequence of Steroid-Transforming Nocardioides simplex VKM Ac-2033D.</title>
        <authorList>
            <person name="Shtratnikova V.Y."/>
            <person name="Schelkunov M.I."/>
            <person name="Pekov Y.A."/>
            <person name="Fokina V.V."/>
            <person name="Logacheva M.D."/>
            <person name="Sokolov S.L."/>
            <person name="Bragin E.Y."/>
            <person name="Ashapkin V.V."/>
            <person name="Donova M.V."/>
        </authorList>
    </citation>
    <scope>NUCLEOTIDE SEQUENCE [LARGE SCALE GENOMIC DNA]</scope>
    <source>
        <strain evidence="1 2">VKM Ac-2033D</strain>
    </source>
</reference>
<proteinExistence type="predicted"/>
<name>A0A0A1DKE9_NOCSI</name>
<organism evidence="1 2">
    <name type="scientific">Nocardioides simplex</name>
    <name type="common">Arthrobacter simplex</name>
    <dbReference type="NCBI Taxonomy" id="2045"/>
    <lineage>
        <taxon>Bacteria</taxon>
        <taxon>Bacillati</taxon>
        <taxon>Actinomycetota</taxon>
        <taxon>Actinomycetes</taxon>
        <taxon>Propionibacteriales</taxon>
        <taxon>Nocardioidaceae</taxon>
        <taxon>Pimelobacter</taxon>
    </lineage>
</organism>
<dbReference type="STRING" id="2045.KR76_02005"/>
<gene>
    <name evidence="1" type="ORF">KR76_02005</name>
</gene>